<evidence type="ECO:0000313" key="4">
    <source>
        <dbReference type="WBParaSite" id="DME_0001069101-mRNA-1"/>
    </source>
</evidence>
<gene>
    <name evidence="1" type="ORF">DME_LOCUS4102</name>
</gene>
<dbReference type="InterPro" id="IPR008551">
    <property type="entry name" value="TANGO2"/>
</dbReference>
<keyword evidence="3" id="KW-1185">Reference proteome</keyword>
<dbReference type="STRING" id="318479.A0A0N4URK9"/>
<dbReference type="PANTHER" id="PTHR17985:SF8">
    <property type="entry name" value="TRANSPORT AND GOLGI ORGANIZATION PROTEIN 2 HOMOLOG"/>
    <property type="match status" value="1"/>
</dbReference>
<dbReference type="Proteomes" id="UP000274756">
    <property type="component" value="Unassembled WGS sequence"/>
</dbReference>
<dbReference type="WBParaSite" id="DME_0001069101-mRNA-1">
    <property type="protein sequence ID" value="DME_0001069101-mRNA-1"/>
    <property type="gene ID" value="DME_0001069101"/>
</dbReference>
<dbReference type="Pfam" id="PF05742">
    <property type="entry name" value="TANGO2"/>
    <property type="match status" value="1"/>
</dbReference>
<name>A0A0N4URK9_DRAME</name>
<dbReference type="PANTHER" id="PTHR17985">
    <property type="entry name" value="SER/THR-RICH PROTEIN T10 IN DGCR REGION"/>
    <property type="match status" value="1"/>
</dbReference>
<evidence type="ECO:0000313" key="1">
    <source>
        <dbReference type="EMBL" id="VDN54129.1"/>
    </source>
</evidence>
<evidence type="ECO:0000313" key="2">
    <source>
        <dbReference type="Proteomes" id="UP000038040"/>
    </source>
</evidence>
<organism evidence="2 4">
    <name type="scientific">Dracunculus medinensis</name>
    <name type="common">Guinea worm</name>
    <dbReference type="NCBI Taxonomy" id="318479"/>
    <lineage>
        <taxon>Eukaryota</taxon>
        <taxon>Metazoa</taxon>
        <taxon>Ecdysozoa</taxon>
        <taxon>Nematoda</taxon>
        <taxon>Chromadorea</taxon>
        <taxon>Rhabditida</taxon>
        <taxon>Spirurina</taxon>
        <taxon>Dracunculoidea</taxon>
        <taxon>Dracunculidae</taxon>
        <taxon>Dracunculus</taxon>
    </lineage>
</organism>
<dbReference type="GO" id="GO:0005794">
    <property type="term" value="C:Golgi apparatus"/>
    <property type="evidence" value="ECO:0007669"/>
    <property type="project" value="TreeGrafter"/>
</dbReference>
<sequence length="270" mass="31258">MCVSFFYFDENPSAKYKLVFVNNRDEYLDRPTSRSKWENGILAGRDEKDLSRGTWLCMDKNGRVANLLSLTVPISSLKRSALSRGRIPLDFIYGNKSNEDFCESLVDCVEYFNPFQILCFEQDAKGQYGCCIFATELVDKIRPKKLSPGVYGIGNTPLDQPFKKVQRGINHMQKIVDEIKIGDDFFTRCFPDELLKKQCGTSNELCRYQSALFVQYPDGIRYGTRTHTIILVDRLNRVTFHEKTMIKAPKVISNAEWDERTFRFTLNPIY</sequence>
<dbReference type="OrthoDB" id="191601at2759"/>
<dbReference type="AlphaFoldDB" id="A0A0N4URK9"/>
<reference evidence="4" key="1">
    <citation type="submission" date="2017-02" db="UniProtKB">
        <authorList>
            <consortium name="WormBaseParasite"/>
        </authorList>
    </citation>
    <scope>IDENTIFICATION</scope>
</reference>
<protein>
    <submittedName>
        <fullName evidence="4">Transport and Golgi organization protein 2 homolog</fullName>
    </submittedName>
</protein>
<reference evidence="1 3" key="2">
    <citation type="submission" date="2018-11" db="EMBL/GenBank/DDBJ databases">
        <authorList>
            <consortium name="Pathogen Informatics"/>
        </authorList>
    </citation>
    <scope>NUCLEOTIDE SEQUENCE [LARGE SCALE GENOMIC DNA]</scope>
</reference>
<evidence type="ECO:0000313" key="3">
    <source>
        <dbReference type="Proteomes" id="UP000274756"/>
    </source>
</evidence>
<dbReference type="GO" id="GO:0009306">
    <property type="term" value="P:protein secretion"/>
    <property type="evidence" value="ECO:0007669"/>
    <property type="project" value="TreeGrafter"/>
</dbReference>
<proteinExistence type="predicted"/>
<accession>A0A0N4URK9</accession>
<dbReference type="GO" id="GO:0007030">
    <property type="term" value="P:Golgi organization"/>
    <property type="evidence" value="ECO:0007669"/>
    <property type="project" value="TreeGrafter"/>
</dbReference>
<dbReference type="Proteomes" id="UP000038040">
    <property type="component" value="Unplaced"/>
</dbReference>
<dbReference type="EMBL" id="UYYG01000294">
    <property type="protein sequence ID" value="VDN54129.1"/>
    <property type="molecule type" value="Genomic_DNA"/>
</dbReference>